<feature type="transmembrane region" description="Helical" evidence="12">
    <location>
        <begin position="514"/>
        <end position="537"/>
    </location>
</feature>
<comment type="subcellular location">
    <subcellularLocation>
        <location evidence="1">Cell inner membrane</location>
        <topology evidence="1">Multi-pass membrane protein</topology>
    </subcellularLocation>
</comment>
<keyword evidence="3" id="KW-1003">Cell membrane</keyword>
<dbReference type="AlphaFoldDB" id="A0A4P6ERB3"/>
<keyword evidence="7 14" id="KW-0067">ATP-binding</keyword>
<dbReference type="KEGG" id="mprt:ET475_10860"/>
<evidence type="ECO:0000256" key="4">
    <source>
        <dbReference type="ARBA" id="ARBA00022519"/>
    </source>
</evidence>
<dbReference type="Pfam" id="PF12704">
    <property type="entry name" value="MacB_PCD"/>
    <property type="match status" value="1"/>
</dbReference>
<keyword evidence="9 12" id="KW-0472">Membrane</keyword>
<dbReference type="InterPro" id="IPR017911">
    <property type="entry name" value="MacB-like_ATP-bd"/>
</dbReference>
<dbReference type="EMBL" id="CP035494">
    <property type="protein sequence ID" value="QAY60438.1"/>
    <property type="molecule type" value="Genomic_DNA"/>
</dbReference>
<evidence type="ECO:0000256" key="11">
    <source>
        <dbReference type="ARBA" id="ARBA00038388"/>
    </source>
</evidence>
<dbReference type="GO" id="GO:0005524">
    <property type="term" value="F:ATP binding"/>
    <property type="evidence" value="ECO:0007669"/>
    <property type="project" value="UniProtKB-KW"/>
</dbReference>
<dbReference type="InterPro" id="IPR017871">
    <property type="entry name" value="ABC_transporter-like_CS"/>
</dbReference>
<proteinExistence type="inferred from homology"/>
<evidence type="ECO:0000313" key="15">
    <source>
        <dbReference type="Proteomes" id="UP000293995"/>
    </source>
</evidence>
<keyword evidence="6" id="KW-0547">Nucleotide-binding</keyword>
<dbReference type="FunFam" id="3.40.50.300:FF:000032">
    <property type="entry name" value="Export ABC transporter ATP-binding protein"/>
    <property type="match status" value="1"/>
</dbReference>
<feature type="transmembrane region" description="Helical" evidence="12">
    <location>
        <begin position="602"/>
        <end position="625"/>
    </location>
</feature>
<evidence type="ECO:0000256" key="1">
    <source>
        <dbReference type="ARBA" id="ARBA00004429"/>
    </source>
</evidence>
<dbReference type="InterPro" id="IPR003593">
    <property type="entry name" value="AAA+_ATPase"/>
</dbReference>
<comment type="similarity">
    <text evidence="11">Belongs to the ABC transporter superfamily. Macrolide exporter (TC 3.A.1.122) family.</text>
</comment>
<dbReference type="GO" id="GO:0016887">
    <property type="term" value="F:ATP hydrolysis activity"/>
    <property type="evidence" value="ECO:0007669"/>
    <property type="project" value="InterPro"/>
</dbReference>
<evidence type="ECO:0000256" key="9">
    <source>
        <dbReference type="ARBA" id="ARBA00023136"/>
    </source>
</evidence>
<dbReference type="PANTHER" id="PTHR24220">
    <property type="entry name" value="IMPORT ATP-BINDING PROTEIN"/>
    <property type="match status" value="1"/>
</dbReference>
<evidence type="ECO:0000256" key="5">
    <source>
        <dbReference type="ARBA" id="ARBA00022692"/>
    </source>
</evidence>
<name>A0A4P6ERB3_9MICO</name>
<dbReference type="GO" id="GO:0098796">
    <property type="term" value="C:membrane protein complex"/>
    <property type="evidence" value="ECO:0007669"/>
    <property type="project" value="UniProtKB-ARBA"/>
</dbReference>
<dbReference type="Gene3D" id="3.40.50.300">
    <property type="entry name" value="P-loop containing nucleotide triphosphate hydrolases"/>
    <property type="match status" value="1"/>
</dbReference>
<keyword evidence="2" id="KW-0813">Transport</keyword>
<dbReference type="PROSITE" id="PS50893">
    <property type="entry name" value="ABC_TRANSPORTER_2"/>
    <property type="match status" value="1"/>
</dbReference>
<evidence type="ECO:0000313" key="14">
    <source>
        <dbReference type="EMBL" id="QAY60438.1"/>
    </source>
</evidence>
<dbReference type="RefSeq" id="WP_129389834.1">
    <property type="nucleotide sequence ID" value="NZ_CP035494.1"/>
</dbReference>
<reference evidence="14 15" key="1">
    <citation type="submission" date="2019-01" db="EMBL/GenBank/DDBJ databases">
        <title>Genome sequencing of strain DFW100M-13.</title>
        <authorList>
            <person name="Heo J."/>
            <person name="Kim S.-J."/>
            <person name="Kim J.-S."/>
            <person name="Hong S.-B."/>
            <person name="Kwon S.-W."/>
        </authorList>
    </citation>
    <scope>NUCLEOTIDE SEQUENCE [LARGE SCALE GENOMIC DNA]</scope>
    <source>
        <strain evidence="14 15">DFW100M-13</strain>
    </source>
</reference>
<sequence length="635" mass="65909">MTSRMLELRGITRVFGTSTATQALRGVDLDVDDGEFVALTGPSGGGKSTTLNIIGLLDTASGGEYRVRGRDVSTLTGAERARMRSDWFGFIFQGFHLLDRRPVLDSVELGLVYRGVGRSERRRRAGVALERVGLGNRAHSLAGSLSGGERQRVAIARALTTGAPVLIADEPTGNLDSANARQVVDALTEVHSAGTTVILVTHDADVAAVADRRVHLRDGRVEDGADGTPTSSASATAAIGCPPGRPSKVKLRDLLRDAGASISSRVGRTSGLAAAVAVAVALAVATGGISLSARAQVADTFDAHTSRDVTATWSADDESALTAQQRNPTAIATKLGEMNGVEAVGIVGSYGQATISPSPVAPDFNTNAYTMTEGAQVAGRQRITWMPRHDHTLADHDAVIGRGLAAQLELGPLAGGPQVRVDGTQVRVVGILEESPRMPELLSAVLLAPAASRWLGYRGMDTAWLLTHVGAAQVVSHQVAKSINPYQPETVAVQAPVDPSTVRAEVEGEVQATLLILTAVALLAAIVGLANAMLLSVMERRYEFGLRSALGARPAHIAGLVLVESGAVGFLGGLAGLALGLAATLAVTIARHWSPVFDLRLAPLAVVGGIMVGALGGLIAAFRAARIEPSDALRQ</sequence>
<evidence type="ECO:0000256" key="2">
    <source>
        <dbReference type="ARBA" id="ARBA00022448"/>
    </source>
</evidence>
<gene>
    <name evidence="14" type="ORF">ET475_10860</name>
</gene>
<dbReference type="InterPro" id="IPR027417">
    <property type="entry name" value="P-loop_NTPase"/>
</dbReference>
<dbReference type="InterPro" id="IPR015854">
    <property type="entry name" value="ABC_transpr_LolD-like"/>
</dbReference>
<dbReference type="PANTHER" id="PTHR24220:SF86">
    <property type="entry name" value="ABC TRANSPORTER ABCH.1"/>
    <property type="match status" value="1"/>
</dbReference>
<feature type="transmembrane region" description="Helical" evidence="12">
    <location>
        <begin position="557"/>
        <end position="590"/>
    </location>
</feature>
<accession>A0A4P6ERB3</accession>
<comment type="similarity">
    <text evidence="10">Belongs to the ABC-4 integral membrane protein family.</text>
</comment>
<evidence type="ECO:0000256" key="10">
    <source>
        <dbReference type="ARBA" id="ARBA00038076"/>
    </source>
</evidence>
<dbReference type="SMART" id="SM00382">
    <property type="entry name" value="AAA"/>
    <property type="match status" value="1"/>
</dbReference>
<dbReference type="InterPro" id="IPR025857">
    <property type="entry name" value="MacB_PCD"/>
</dbReference>
<feature type="domain" description="ABC transporter" evidence="13">
    <location>
        <begin position="6"/>
        <end position="243"/>
    </location>
</feature>
<evidence type="ECO:0000256" key="3">
    <source>
        <dbReference type="ARBA" id="ARBA00022475"/>
    </source>
</evidence>
<keyword evidence="5 12" id="KW-0812">Transmembrane</keyword>
<keyword evidence="4" id="KW-0997">Cell inner membrane</keyword>
<protein>
    <submittedName>
        <fullName evidence="14">ABC transporter ATP-binding protein/permease</fullName>
    </submittedName>
</protein>
<dbReference type="GO" id="GO:0022857">
    <property type="term" value="F:transmembrane transporter activity"/>
    <property type="evidence" value="ECO:0007669"/>
    <property type="project" value="TreeGrafter"/>
</dbReference>
<dbReference type="OrthoDB" id="4814201at2"/>
<dbReference type="InterPro" id="IPR003439">
    <property type="entry name" value="ABC_transporter-like_ATP-bd"/>
</dbReference>
<dbReference type="PROSITE" id="PS00211">
    <property type="entry name" value="ABC_TRANSPORTER_1"/>
    <property type="match status" value="1"/>
</dbReference>
<dbReference type="CDD" id="cd03255">
    <property type="entry name" value="ABC_MJ0796_LolCDE_FtsE"/>
    <property type="match status" value="1"/>
</dbReference>
<dbReference type="GO" id="GO:0005886">
    <property type="term" value="C:plasma membrane"/>
    <property type="evidence" value="ECO:0007669"/>
    <property type="project" value="UniProtKB-SubCell"/>
</dbReference>
<evidence type="ECO:0000259" key="13">
    <source>
        <dbReference type="PROSITE" id="PS50893"/>
    </source>
</evidence>
<organism evidence="14 15">
    <name type="scientific">Microbacterium protaetiae</name>
    <dbReference type="NCBI Taxonomy" id="2509458"/>
    <lineage>
        <taxon>Bacteria</taxon>
        <taxon>Bacillati</taxon>
        <taxon>Actinomycetota</taxon>
        <taxon>Actinomycetes</taxon>
        <taxon>Micrococcales</taxon>
        <taxon>Microbacteriaceae</taxon>
        <taxon>Microbacterium</taxon>
    </lineage>
</organism>
<evidence type="ECO:0000256" key="8">
    <source>
        <dbReference type="ARBA" id="ARBA00022989"/>
    </source>
</evidence>
<evidence type="ECO:0000256" key="12">
    <source>
        <dbReference type="SAM" id="Phobius"/>
    </source>
</evidence>
<keyword evidence="15" id="KW-1185">Reference proteome</keyword>
<evidence type="ECO:0000256" key="7">
    <source>
        <dbReference type="ARBA" id="ARBA00022840"/>
    </source>
</evidence>
<dbReference type="SUPFAM" id="SSF52540">
    <property type="entry name" value="P-loop containing nucleoside triphosphate hydrolases"/>
    <property type="match status" value="1"/>
</dbReference>
<dbReference type="Pfam" id="PF02687">
    <property type="entry name" value="FtsX"/>
    <property type="match status" value="1"/>
</dbReference>
<evidence type="ECO:0000256" key="6">
    <source>
        <dbReference type="ARBA" id="ARBA00022741"/>
    </source>
</evidence>
<dbReference type="InterPro" id="IPR003838">
    <property type="entry name" value="ABC3_permease_C"/>
</dbReference>
<dbReference type="Proteomes" id="UP000293995">
    <property type="component" value="Chromosome"/>
</dbReference>
<dbReference type="Pfam" id="PF00005">
    <property type="entry name" value="ABC_tran"/>
    <property type="match status" value="1"/>
</dbReference>
<keyword evidence="8 12" id="KW-1133">Transmembrane helix</keyword>